<evidence type="ECO:0000256" key="8">
    <source>
        <dbReference type="RuleBase" id="RU361137"/>
    </source>
</evidence>
<keyword evidence="5 8" id="KW-0012">Acyltransferase</keyword>
<comment type="similarity">
    <text evidence="1 8">Belongs to the 2-oxoacid dehydrogenase family.</text>
</comment>
<evidence type="ECO:0000259" key="11">
    <source>
        <dbReference type="PROSITE" id="PS51826"/>
    </source>
</evidence>
<dbReference type="InterPro" id="IPR004167">
    <property type="entry name" value="PSBD"/>
</dbReference>
<protein>
    <recommendedName>
        <fullName evidence="8">Acetyltransferase component of pyruvate dehydrogenase complex</fullName>
        <ecNumber evidence="8">2.3.1.12</ecNumber>
    </recommendedName>
</protein>
<evidence type="ECO:0000256" key="5">
    <source>
        <dbReference type="ARBA" id="ARBA00023315"/>
    </source>
</evidence>
<evidence type="ECO:0000313" key="13">
    <source>
        <dbReference type="Proteomes" id="UP001055153"/>
    </source>
</evidence>
<dbReference type="SUPFAM" id="SSF47005">
    <property type="entry name" value="Peripheral subunit-binding domain of 2-oxo acid dehydrogenase complex"/>
    <property type="match status" value="1"/>
</dbReference>
<dbReference type="PROSITE" id="PS00189">
    <property type="entry name" value="LIPOYL"/>
    <property type="match status" value="1"/>
</dbReference>
<dbReference type="InterPro" id="IPR000089">
    <property type="entry name" value="Biotin_lipoyl"/>
</dbReference>
<evidence type="ECO:0000256" key="1">
    <source>
        <dbReference type="ARBA" id="ARBA00007317"/>
    </source>
</evidence>
<dbReference type="PANTHER" id="PTHR23151:SF90">
    <property type="entry name" value="DIHYDROLIPOYLLYSINE-RESIDUE ACETYLTRANSFERASE COMPONENT OF PYRUVATE DEHYDROGENASE COMPLEX, MITOCHONDRIAL-RELATED"/>
    <property type="match status" value="1"/>
</dbReference>
<dbReference type="Gene3D" id="2.40.50.100">
    <property type="match status" value="1"/>
</dbReference>
<comment type="function">
    <text evidence="6">The pyruvate dehydrogenase complex catalyzes the overall conversion of pyruvate to acetyl-CoA and CO(2). It contains multiple copies of three enzymatic components: pyruvate dehydrogenase (E1), dihydrolipoamide acetyltransferase (E2) and lipoamide dehydrogenase (E3).</text>
</comment>
<evidence type="ECO:0000256" key="7">
    <source>
        <dbReference type="ARBA" id="ARBA00048370"/>
    </source>
</evidence>
<gene>
    <name evidence="12" type="primary">pdhC</name>
    <name evidence="12" type="ORF">GMJLKIPL_4636</name>
</gene>
<dbReference type="Pfam" id="PF00364">
    <property type="entry name" value="Biotin_lipoyl"/>
    <property type="match status" value="1"/>
</dbReference>
<dbReference type="InterPro" id="IPR036625">
    <property type="entry name" value="E3-bd_dom_sf"/>
</dbReference>
<comment type="catalytic activity">
    <reaction evidence="7 8">
        <text>N(6)-[(R)-dihydrolipoyl]-L-lysyl-[protein] + acetyl-CoA = N(6)-[(R)-S(8)-acetyldihydrolipoyl]-L-lysyl-[protein] + CoA</text>
        <dbReference type="Rhea" id="RHEA:17017"/>
        <dbReference type="Rhea" id="RHEA-COMP:10475"/>
        <dbReference type="Rhea" id="RHEA-COMP:10478"/>
        <dbReference type="ChEBI" id="CHEBI:57287"/>
        <dbReference type="ChEBI" id="CHEBI:57288"/>
        <dbReference type="ChEBI" id="CHEBI:83100"/>
        <dbReference type="ChEBI" id="CHEBI:83111"/>
        <dbReference type="EC" id="2.3.1.12"/>
    </reaction>
</comment>
<dbReference type="SUPFAM" id="SSF51230">
    <property type="entry name" value="Single hybrid motif"/>
    <property type="match status" value="1"/>
</dbReference>
<dbReference type="InterPro" id="IPR011053">
    <property type="entry name" value="Single_hybrid_motif"/>
</dbReference>
<keyword evidence="4 8" id="KW-0450">Lipoyl</keyword>
<evidence type="ECO:0000256" key="3">
    <source>
        <dbReference type="ARBA" id="ARBA00022679"/>
    </source>
</evidence>
<evidence type="ECO:0000313" key="12">
    <source>
        <dbReference type="EMBL" id="GJE02687.1"/>
    </source>
</evidence>
<dbReference type="InterPro" id="IPR023213">
    <property type="entry name" value="CAT-like_dom_sf"/>
</dbReference>
<keyword evidence="12" id="KW-0670">Pyruvate</keyword>
<dbReference type="InterPro" id="IPR006257">
    <property type="entry name" value="LAT1"/>
</dbReference>
<dbReference type="RefSeq" id="WP_238239577.1">
    <property type="nucleotide sequence ID" value="NZ_BPQQ01000058.1"/>
</dbReference>
<dbReference type="CDD" id="cd06849">
    <property type="entry name" value="lipoyl_domain"/>
    <property type="match status" value="1"/>
</dbReference>
<dbReference type="PROSITE" id="PS50968">
    <property type="entry name" value="BIOTINYL_LIPOYL"/>
    <property type="match status" value="1"/>
</dbReference>
<dbReference type="Gene3D" id="3.30.559.10">
    <property type="entry name" value="Chloramphenicol acetyltransferase-like domain"/>
    <property type="match status" value="1"/>
</dbReference>
<dbReference type="NCBIfam" id="TIGR01349">
    <property type="entry name" value="PDHac_trf_mito"/>
    <property type="match status" value="1"/>
</dbReference>
<dbReference type="Pfam" id="PF00198">
    <property type="entry name" value="2-oxoacid_dh"/>
    <property type="match status" value="1"/>
</dbReference>
<dbReference type="Gene3D" id="4.10.320.10">
    <property type="entry name" value="E3-binding domain"/>
    <property type="match status" value="1"/>
</dbReference>
<comment type="subunit">
    <text evidence="2">Forms a 24-polypeptide structural core with octahedral symmetry.</text>
</comment>
<feature type="domain" description="Lipoyl-binding" evidence="10">
    <location>
        <begin position="2"/>
        <end position="78"/>
    </location>
</feature>
<dbReference type="Pfam" id="PF02817">
    <property type="entry name" value="E3_binding"/>
    <property type="match status" value="1"/>
</dbReference>
<dbReference type="InterPro" id="IPR045257">
    <property type="entry name" value="E2/Pdx1"/>
</dbReference>
<feature type="region of interest" description="Disordered" evidence="9">
    <location>
        <begin position="81"/>
        <end position="162"/>
    </location>
</feature>
<keyword evidence="3 8" id="KW-0808">Transferase</keyword>
<feature type="compositionally biased region" description="Polar residues" evidence="9">
    <location>
        <begin position="95"/>
        <end position="109"/>
    </location>
</feature>
<feature type="domain" description="Peripheral subunit-binding (PSBD)" evidence="11">
    <location>
        <begin position="164"/>
        <end position="201"/>
    </location>
</feature>
<feature type="compositionally biased region" description="Low complexity" evidence="9">
    <location>
        <begin position="220"/>
        <end position="242"/>
    </location>
</feature>
<accession>A0ABQ4SHT1</accession>
<dbReference type="InterPro" id="IPR001078">
    <property type="entry name" value="2-oxoacid_DH_actylTfrase"/>
</dbReference>
<dbReference type="EMBL" id="BPQQ01000058">
    <property type="protein sequence ID" value="GJE02687.1"/>
    <property type="molecule type" value="Genomic_DNA"/>
</dbReference>
<dbReference type="PROSITE" id="PS51826">
    <property type="entry name" value="PSBD"/>
    <property type="match status" value="1"/>
</dbReference>
<comment type="cofactor">
    <cofactor evidence="8">
        <name>(R)-lipoate</name>
        <dbReference type="ChEBI" id="CHEBI:83088"/>
    </cofactor>
    <text evidence="8">Binds 1 lipoyl cofactor covalently.</text>
</comment>
<evidence type="ECO:0000256" key="4">
    <source>
        <dbReference type="ARBA" id="ARBA00022823"/>
    </source>
</evidence>
<dbReference type="PANTHER" id="PTHR23151">
    <property type="entry name" value="DIHYDROLIPOAMIDE ACETYL/SUCCINYL-TRANSFERASE-RELATED"/>
    <property type="match status" value="1"/>
</dbReference>
<dbReference type="SUPFAM" id="SSF52777">
    <property type="entry name" value="CoA-dependent acyltransferases"/>
    <property type="match status" value="1"/>
</dbReference>
<comment type="caution">
    <text evidence="12">The sequence shown here is derived from an EMBL/GenBank/DDBJ whole genome shotgun (WGS) entry which is preliminary data.</text>
</comment>
<organism evidence="12 13">
    <name type="scientific">Methylobacterium isbiliense</name>
    <dbReference type="NCBI Taxonomy" id="315478"/>
    <lineage>
        <taxon>Bacteria</taxon>
        <taxon>Pseudomonadati</taxon>
        <taxon>Pseudomonadota</taxon>
        <taxon>Alphaproteobacteria</taxon>
        <taxon>Hyphomicrobiales</taxon>
        <taxon>Methylobacteriaceae</taxon>
        <taxon>Methylobacterium</taxon>
    </lineage>
</organism>
<dbReference type="Proteomes" id="UP001055153">
    <property type="component" value="Unassembled WGS sequence"/>
</dbReference>
<evidence type="ECO:0000256" key="9">
    <source>
        <dbReference type="SAM" id="MobiDB-lite"/>
    </source>
</evidence>
<dbReference type="InterPro" id="IPR003016">
    <property type="entry name" value="2-oxoA_DH_lipoyl-BS"/>
</dbReference>
<feature type="region of interest" description="Disordered" evidence="9">
    <location>
        <begin position="201"/>
        <end position="254"/>
    </location>
</feature>
<evidence type="ECO:0000256" key="2">
    <source>
        <dbReference type="ARBA" id="ARBA00011484"/>
    </source>
</evidence>
<reference evidence="12" key="2">
    <citation type="submission" date="2021-08" db="EMBL/GenBank/DDBJ databases">
        <authorList>
            <person name="Tani A."/>
            <person name="Ola A."/>
            <person name="Ogura Y."/>
            <person name="Katsura K."/>
            <person name="Hayashi T."/>
        </authorList>
    </citation>
    <scope>NUCLEOTIDE SEQUENCE</scope>
    <source>
        <strain evidence="12">DSM 17168</strain>
    </source>
</reference>
<proteinExistence type="inferred from homology"/>
<evidence type="ECO:0000259" key="10">
    <source>
        <dbReference type="PROSITE" id="PS50968"/>
    </source>
</evidence>
<keyword evidence="13" id="KW-1185">Reference proteome</keyword>
<evidence type="ECO:0000256" key="6">
    <source>
        <dbReference type="ARBA" id="ARBA00025211"/>
    </source>
</evidence>
<dbReference type="EC" id="2.3.1.12" evidence="8"/>
<sequence>MPINVLMPALSPTMEKGNLAKWLKKEGDTVKAGDVLAEIETDKATMEVEAVDEGVLARIVVPEGTADVPVNDLIALIAGEGEDPKSVGAGGGAKPQSSKAESAKPQSSKPEVGTDAADRTPGGGTMAYARVNEAPDAAKPDAAKPAATPEPRPNGAAAPGGRIFASPLARRIAKQEGIDLSGVTGSGPHGRVIERDVRAALKEGGAKAPSAAQDTSAQTPPAASPDAPADKAAPAKPAAAGAAPPPGLSAKQVMGMFKPGSYDEVPLDGMRKTIAKRLTEAMQVAPHFYLTVDCELDALMALREQLNASAAKDKDGKPAFKLSVNDFVIKAMGLALMRVPAANAVWAEDRILRFDNAEVGVAVAIDGGLFTPVIRQADRKTLSTISNEMKDFAARARAKKLKPEEYQGGVTSVSNLGMFGIKHFTAVINPPQSTILAVGAGEKRVVVKDGAPAVVQMMTCTLSCDHRVLDGALGAELISAFKGLIESPMGMLV</sequence>
<reference evidence="12" key="1">
    <citation type="journal article" date="2021" name="Front. Microbiol.">
        <title>Comprehensive Comparative Genomics and Phenotyping of Methylobacterium Species.</title>
        <authorList>
            <person name="Alessa O."/>
            <person name="Ogura Y."/>
            <person name="Fujitani Y."/>
            <person name="Takami H."/>
            <person name="Hayashi T."/>
            <person name="Sahin N."/>
            <person name="Tani A."/>
        </authorList>
    </citation>
    <scope>NUCLEOTIDE SEQUENCE</scope>
    <source>
        <strain evidence="12">DSM 17168</strain>
    </source>
</reference>
<name>A0ABQ4SHT1_9HYPH</name>